<evidence type="ECO:0000313" key="1">
    <source>
        <dbReference type="EMBL" id="KFB66825.1"/>
    </source>
</evidence>
<sequence>MLLEFGKRGVTSLDPFLDGGQGCAQDFFGLECDSEAIIEGQEFDVVGSEAGRQISLDVFPFMDGPPELKVGGFRQGALLAPDVQPPVRPDAGLIGALRSSVAARIGEAASRSRSDRDATRRLLRNHQGSGKAWIFPRSGLLCPGLGLDDTVQRNPDIRIVGERTIDQTLEFTVSEVTPPIHRSFGRRRCQWLRRTGFRGRSGGLPRSGRGRPGTGRILVLSGQGNLGYAVAAWQADAARQCLYTKQGPQPLPAGKVRPV</sequence>
<dbReference type="Proteomes" id="UP000019812">
    <property type="component" value="Unassembled WGS sequence"/>
</dbReference>
<organism evidence="1 2">
    <name type="scientific">Candidatus Accumulibacter vicinus</name>
    <dbReference type="NCBI Taxonomy" id="2954382"/>
    <lineage>
        <taxon>Bacteria</taxon>
        <taxon>Pseudomonadati</taxon>
        <taxon>Pseudomonadota</taxon>
        <taxon>Betaproteobacteria</taxon>
        <taxon>Candidatus Accumulibacter</taxon>
    </lineage>
</organism>
<evidence type="ECO:0000313" key="2">
    <source>
        <dbReference type="Proteomes" id="UP000019812"/>
    </source>
</evidence>
<proteinExistence type="predicted"/>
<comment type="caution">
    <text evidence="1">The sequence shown here is derived from an EMBL/GenBank/DDBJ whole genome shotgun (WGS) entry which is preliminary data.</text>
</comment>
<gene>
    <name evidence="1" type="ORF">CAPSK01_003764</name>
</gene>
<dbReference type="EMBL" id="JDSS02000037">
    <property type="protein sequence ID" value="KFB66825.1"/>
    <property type="molecule type" value="Genomic_DNA"/>
</dbReference>
<reference evidence="1 2" key="1">
    <citation type="submission" date="2014-07" db="EMBL/GenBank/DDBJ databases">
        <title>Expanding our view of genomic diversity in Candidatus Accumulibacter clades.</title>
        <authorList>
            <person name="Skennerton C.T."/>
            <person name="Barr J.J."/>
            <person name="Slater F.R."/>
            <person name="Bond P.L."/>
            <person name="Tyson G.W."/>
        </authorList>
    </citation>
    <scope>NUCLEOTIDE SEQUENCE [LARGE SCALE GENOMIC DNA]</scope>
    <source>
        <strain evidence="2">SK-01</strain>
    </source>
</reference>
<accession>A0A084XWI1</accession>
<dbReference type="AlphaFoldDB" id="A0A084XWI1"/>
<name>A0A084XWI1_9PROT</name>
<protein>
    <submittedName>
        <fullName evidence="1">Uncharacterized protein</fullName>
    </submittedName>
</protein>